<proteinExistence type="predicted"/>
<sequence>MRYRPSNGTEGEGFICDFCGNCARSDHAQPDADDDSLLGCEITGRTMLYDVEDPEYPAEWIWDGLEPRCTAYVQIGEPLATERCRHTADMFGGGGET</sequence>
<comment type="caution">
    <text evidence="1">The sequence shown here is derived from an EMBL/GenBank/DDBJ whole genome shotgun (WGS) entry which is preliminary data.</text>
</comment>
<accession>A0A4V2HGC1</accession>
<name>A0A4V2HGC1_9GAMM</name>
<dbReference type="EMBL" id="SHMG01000002">
    <property type="protein sequence ID" value="TAA45658.1"/>
    <property type="molecule type" value="Genomic_DNA"/>
</dbReference>
<organism evidence="1 2">
    <name type="scientific">Pseudoxanthomonas winnipegensis</name>
    <dbReference type="NCBI Taxonomy" id="2480810"/>
    <lineage>
        <taxon>Bacteria</taxon>
        <taxon>Pseudomonadati</taxon>
        <taxon>Pseudomonadota</taxon>
        <taxon>Gammaproteobacteria</taxon>
        <taxon>Lysobacterales</taxon>
        <taxon>Lysobacteraceae</taxon>
        <taxon>Pseudoxanthomonas</taxon>
    </lineage>
</organism>
<reference evidence="1 2" key="1">
    <citation type="submission" date="2019-02" db="EMBL/GenBank/DDBJ databases">
        <title>WGS of Pseudoxanthomonas species novum from clinical isolates.</title>
        <authorList>
            <person name="Bernier A.-M."/>
            <person name="Bernard K."/>
            <person name="Vachon A."/>
        </authorList>
    </citation>
    <scope>NUCLEOTIDE SEQUENCE [LARGE SCALE GENOMIC DNA]</scope>
    <source>
        <strain evidence="1 2">NML130969</strain>
    </source>
</reference>
<dbReference type="AlphaFoldDB" id="A0A4V2HGC1"/>
<dbReference type="OrthoDB" id="9133498at2"/>
<dbReference type="RefSeq" id="WP_130533750.1">
    <property type="nucleotide sequence ID" value="NZ_SHMG01000002.1"/>
</dbReference>
<gene>
    <name evidence="1" type="ORF">EA655_05585</name>
</gene>
<dbReference type="Proteomes" id="UP000294164">
    <property type="component" value="Unassembled WGS sequence"/>
</dbReference>
<protein>
    <submittedName>
        <fullName evidence="1">Uncharacterized protein</fullName>
    </submittedName>
</protein>
<evidence type="ECO:0000313" key="1">
    <source>
        <dbReference type="EMBL" id="TAA45658.1"/>
    </source>
</evidence>
<evidence type="ECO:0000313" key="2">
    <source>
        <dbReference type="Proteomes" id="UP000294164"/>
    </source>
</evidence>